<keyword evidence="3" id="KW-1185">Reference proteome</keyword>
<feature type="transmembrane region" description="Helical" evidence="1">
    <location>
        <begin position="35"/>
        <end position="53"/>
    </location>
</feature>
<name>A0A1E7X499_9BURK</name>
<comment type="caution">
    <text evidence="2">The sequence shown here is derived from an EMBL/GenBank/DDBJ whole genome shotgun (WGS) entry which is preliminary data.</text>
</comment>
<organism evidence="2 3">
    <name type="scientific">Duganella phyllosphaerae</name>
    <dbReference type="NCBI Taxonomy" id="762836"/>
    <lineage>
        <taxon>Bacteria</taxon>
        <taxon>Pseudomonadati</taxon>
        <taxon>Pseudomonadota</taxon>
        <taxon>Betaproteobacteria</taxon>
        <taxon>Burkholderiales</taxon>
        <taxon>Oxalobacteraceae</taxon>
        <taxon>Telluria group</taxon>
        <taxon>Duganella</taxon>
    </lineage>
</organism>
<gene>
    <name evidence="2" type="ORF">DUPY_12740</name>
</gene>
<feature type="transmembrane region" description="Helical" evidence="1">
    <location>
        <begin position="12"/>
        <end position="29"/>
    </location>
</feature>
<dbReference type="Proteomes" id="UP000175989">
    <property type="component" value="Unassembled WGS sequence"/>
</dbReference>
<proteinExistence type="predicted"/>
<accession>A0A1E7X499</accession>
<protein>
    <submittedName>
        <fullName evidence="2">Uncharacterized protein</fullName>
    </submittedName>
</protein>
<evidence type="ECO:0000313" key="3">
    <source>
        <dbReference type="Proteomes" id="UP000175989"/>
    </source>
</evidence>
<keyword evidence="1" id="KW-1133">Transmembrane helix</keyword>
<dbReference type="EMBL" id="LROM01000061">
    <property type="protein sequence ID" value="OFA07343.1"/>
    <property type="molecule type" value="Genomic_DNA"/>
</dbReference>
<keyword evidence="1" id="KW-0812">Transmembrane</keyword>
<dbReference type="OrthoDB" id="6902852at2"/>
<reference evidence="3" key="1">
    <citation type="journal article" date="2016" name="Front. Microbiol.">
        <title>Molecular Keys to the Janthinobacterium and Duganella spp. Interaction with the Plant Pathogen Fusarium graminearum.</title>
        <authorList>
            <person name="Haack F.S."/>
            <person name="Poehlein A."/>
            <person name="Kroger C."/>
            <person name="Voigt C.A."/>
            <person name="Piepenbring M."/>
            <person name="Bode H.B."/>
            <person name="Daniel R."/>
            <person name="Schafer W."/>
            <person name="Streit W.R."/>
        </authorList>
    </citation>
    <scope>NUCLEOTIDE SEQUENCE [LARGE SCALE GENOMIC DNA]</scope>
    <source>
        <strain evidence="3">T54</strain>
    </source>
</reference>
<evidence type="ECO:0000313" key="2">
    <source>
        <dbReference type="EMBL" id="OFA07343.1"/>
    </source>
</evidence>
<keyword evidence="1" id="KW-0472">Membrane</keyword>
<evidence type="ECO:0000256" key="1">
    <source>
        <dbReference type="SAM" id="Phobius"/>
    </source>
</evidence>
<dbReference type="PATRIC" id="fig|762836.4.peg.1329"/>
<sequence length="58" mass="6369">MTVRVTRLWGGPLAMAVLTVIGLLSALLGDGFWDALSAVALGIPVLACAWFGWRRRWR</sequence>
<dbReference type="AlphaFoldDB" id="A0A1E7X499"/>
<dbReference type="RefSeq" id="WP_141749441.1">
    <property type="nucleotide sequence ID" value="NZ_LROM01000061.1"/>
</dbReference>